<comment type="caution">
    <text evidence="6">The sequence shown here is derived from an EMBL/GenBank/DDBJ whole genome shotgun (WGS) entry which is preliminary data.</text>
</comment>
<dbReference type="SMART" id="SM00488">
    <property type="entry name" value="DEXDc2"/>
    <property type="match status" value="1"/>
</dbReference>
<dbReference type="GO" id="GO:0005524">
    <property type="term" value="F:ATP binding"/>
    <property type="evidence" value="ECO:0007669"/>
    <property type="project" value="UniProtKB-KW"/>
</dbReference>
<name>A0AAD5IDF3_ACENE</name>
<keyword evidence="7" id="KW-1185">Reference proteome</keyword>
<feature type="compositionally biased region" description="Basic and acidic residues" evidence="4">
    <location>
        <begin position="65"/>
        <end position="78"/>
    </location>
</feature>
<evidence type="ECO:0000259" key="5">
    <source>
        <dbReference type="PROSITE" id="PS51193"/>
    </source>
</evidence>
<feature type="domain" description="Helicase ATP-binding" evidence="5">
    <location>
        <begin position="7"/>
        <end position="436"/>
    </location>
</feature>
<protein>
    <recommendedName>
        <fullName evidence="5">Helicase ATP-binding domain-containing protein</fullName>
    </recommendedName>
</protein>
<evidence type="ECO:0000256" key="2">
    <source>
        <dbReference type="ARBA" id="ARBA00022801"/>
    </source>
</evidence>
<dbReference type="GO" id="GO:0005634">
    <property type="term" value="C:nucleus"/>
    <property type="evidence" value="ECO:0007669"/>
    <property type="project" value="TreeGrafter"/>
</dbReference>
<dbReference type="SUPFAM" id="SSF52540">
    <property type="entry name" value="P-loop containing nucleoside triphosphate hydrolases"/>
    <property type="match status" value="1"/>
</dbReference>
<dbReference type="PANTHER" id="PTHR11472">
    <property type="entry name" value="DNA REPAIR DEAD HELICASE RAD3/XP-D SUBFAMILY MEMBER"/>
    <property type="match status" value="1"/>
</dbReference>
<organism evidence="6 7">
    <name type="scientific">Acer negundo</name>
    <name type="common">Box elder</name>
    <dbReference type="NCBI Taxonomy" id="4023"/>
    <lineage>
        <taxon>Eukaryota</taxon>
        <taxon>Viridiplantae</taxon>
        <taxon>Streptophyta</taxon>
        <taxon>Embryophyta</taxon>
        <taxon>Tracheophyta</taxon>
        <taxon>Spermatophyta</taxon>
        <taxon>Magnoliopsida</taxon>
        <taxon>eudicotyledons</taxon>
        <taxon>Gunneridae</taxon>
        <taxon>Pentapetalae</taxon>
        <taxon>rosids</taxon>
        <taxon>malvids</taxon>
        <taxon>Sapindales</taxon>
        <taxon>Sapindaceae</taxon>
        <taxon>Hippocastanoideae</taxon>
        <taxon>Acereae</taxon>
        <taxon>Acer</taxon>
    </lineage>
</organism>
<dbReference type="PANTHER" id="PTHR11472:SF41">
    <property type="entry name" value="ATP-DEPENDENT DNA HELICASE DDX11-RELATED"/>
    <property type="match status" value="1"/>
</dbReference>
<keyword evidence="3" id="KW-0067">ATP-binding</keyword>
<evidence type="ECO:0000256" key="1">
    <source>
        <dbReference type="ARBA" id="ARBA00022741"/>
    </source>
</evidence>
<feature type="region of interest" description="Disordered" evidence="4">
    <location>
        <begin position="65"/>
        <end position="86"/>
    </location>
</feature>
<reference evidence="6" key="1">
    <citation type="journal article" date="2022" name="Plant J.">
        <title>Strategies of tolerance reflected in two North American maple genomes.</title>
        <authorList>
            <person name="McEvoy S.L."/>
            <person name="Sezen U.U."/>
            <person name="Trouern-Trend A."/>
            <person name="McMahon S.M."/>
            <person name="Schaberg P.G."/>
            <person name="Yang J."/>
            <person name="Wegrzyn J.L."/>
            <person name="Swenson N.G."/>
        </authorList>
    </citation>
    <scope>NUCLEOTIDE SEQUENCE</scope>
    <source>
        <strain evidence="6">91603</strain>
    </source>
</reference>
<evidence type="ECO:0000256" key="4">
    <source>
        <dbReference type="SAM" id="MobiDB-lite"/>
    </source>
</evidence>
<feature type="region of interest" description="Disordered" evidence="4">
    <location>
        <begin position="171"/>
        <end position="203"/>
    </location>
</feature>
<dbReference type="InterPro" id="IPR045028">
    <property type="entry name" value="DinG/Rad3-like"/>
</dbReference>
<dbReference type="PROSITE" id="PS51193">
    <property type="entry name" value="HELICASE_ATP_BIND_2"/>
    <property type="match status" value="1"/>
</dbReference>
<dbReference type="Gene3D" id="3.40.50.300">
    <property type="entry name" value="P-loop containing nucleotide triphosphate hydrolases"/>
    <property type="match status" value="1"/>
</dbReference>
<proteinExistence type="predicted"/>
<feature type="compositionally biased region" description="Basic and acidic residues" evidence="4">
    <location>
        <begin position="317"/>
        <end position="326"/>
    </location>
</feature>
<dbReference type="InterPro" id="IPR006554">
    <property type="entry name" value="Helicase-like_DEXD_c2"/>
</dbReference>
<feature type="region of interest" description="Disordered" evidence="4">
    <location>
        <begin position="103"/>
        <end position="123"/>
    </location>
</feature>
<dbReference type="Proteomes" id="UP001064489">
    <property type="component" value="Chromosome 2"/>
</dbReference>
<dbReference type="InterPro" id="IPR027417">
    <property type="entry name" value="P-loop_NTPase"/>
</dbReference>
<dbReference type="EMBL" id="JAJSOW010000106">
    <property type="protein sequence ID" value="KAI9160655.1"/>
    <property type="molecule type" value="Genomic_DNA"/>
</dbReference>
<dbReference type="AlphaFoldDB" id="A0AAD5IDF3"/>
<gene>
    <name evidence="6" type="ORF">LWI28_010360</name>
</gene>
<dbReference type="GO" id="GO:0034085">
    <property type="term" value="P:establishment of sister chromatid cohesion"/>
    <property type="evidence" value="ECO:0007669"/>
    <property type="project" value="TreeGrafter"/>
</dbReference>
<evidence type="ECO:0000313" key="7">
    <source>
        <dbReference type="Proteomes" id="UP001064489"/>
    </source>
</evidence>
<keyword evidence="1" id="KW-0547">Nucleotide-binding</keyword>
<reference evidence="6" key="2">
    <citation type="submission" date="2023-02" db="EMBL/GenBank/DDBJ databases">
        <authorList>
            <person name="Swenson N.G."/>
            <person name="Wegrzyn J.L."/>
            <person name="Mcevoy S.L."/>
        </authorList>
    </citation>
    <scope>NUCLEOTIDE SEQUENCE</scope>
    <source>
        <strain evidence="6">91603</strain>
        <tissue evidence="6">Leaf</tissue>
    </source>
</reference>
<evidence type="ECO:0000256" key="3">
    <source>
        <dbReference type="ARBA" id="ARBA00022840"/>
    </source>
</evidence>
<sequence>MEDKESEKEFPAFPYKPYSIQMDFMKALYRSLDKGGVSMLESPTGTGKTLSMICSALHWVVDQKQKQKSETVESDKNTTNDGSCGLDDEPDWMRNFVANKDCQPNDNKIKKKKNGYGLRKSDKRRNQESCRDVFSRSMEKDDFCTKKECENLRKANDGSELNDEEFLLEEYESEEEDAIGSGKSKRKAGGVTISSSIDEEEEEEEELKVYFCSRTHSQLSQCMHERRSQGGFPFPANDDINRVGQLARQFEGLDLVVDLGDIPTTEMNGHSEQDKQGVHGDQDEQGAQNERDPGVDGVFNDADLEELTEWDWEDQDKEVKHNSKSDEEQDKNEEFEDLKVSIVSLAKDPPPKLELKELPTTLKYVYLGANKTYPELVAVEFAPTNGKPRVCEPSPETASFWSVAARFAPTNGDHFHGEDLCPKQRRKVAVKLAADDSDFSGSNRRGFSF</sequence>
<dbReference type="GO" id="GO:0016818">
    <property type="term" value="F:hydrolase activity, acting on acid anhydrides, in phosphorus-containing anhydrides"/>
    <property type="evidence" value="ECO:0007669"/>
    <property type="project" value="InterPro"/>
</dbReference>
<feature type="compositionally biased region" description="Acidic residues" evidence="4">
    <location>
        <begin position="302"/>
        <end position="316"/>
    </location>
</feature>
<dbReference type="GO" id="GO:0003678">
    <property type="term" value="F:DNA helicase activity"/>
    <property type="evidence" value="ECO:0007669"/>
    <property type="project" value="InterPro"/>
</dbReference>
<dbReference type="InterPro" id="IPR014013">
    <property type="entry name" value="Helic_SF1/SF2_ATP-bd_DinG/Rad3"/>
</dbReference>
<accession>A0AAD5IDF3</accession>
<keyword evidence="2" id="KW-0378">Hydrolase</keyword>
<feature type="compositionally biased region" description="Basic and acidic residues" evidence="4">
    <location>
        <begin position="269"/>
        <end position="282"/>
    </location>
</feature>
<feature type="region of interest" description="Disordered" evidence="4">
    <location>
        <begin position="263"/>
        <end position="335"/>
    </location>
</feature>
<evidence type="ECO:0000313" key="6">
    <source>
        <dbReference type="EMBL" id="KAI9160655.1"/>
    </source>
</evidence>